<name>A0A8H7NRL2_9APHY</name>
<proteinExistence type="predicted"/>
<organism evidence="1 2">
    <name type="scientific">Rhodonia placenta</name>
    <dbReference type="NCBI Taxonomy" id="104341"/>
    <lineage>
        <taxon>Eukaryota</taxon>
        <taxon>Fungi</taxon>
        <taxon>Dikarya</taxon>
        <taxon>Basidiomycota</taxon>
        <taxon>Agaricomycotina</taxon>
        <taxon>Agaricomycetes</taxon>
        <taxon>Polyporales</taxon>
        <taxon>Adustoporiaceae</taxon>
        <taxon>Rhodonia</taxon>
    </lineage>
</organism>
<evidence type="ECO:0000313" key="1">
    <source>
        <dbReference type="EMBL" id="KAF9797175.1"/>
    </source>
</evidence>
<dbReference type="EMBL" id="JADOXO010001213">
    <property type="protein sequence ID" value="KAF9797175.1"/>
    <property type="molecule type" value="Genomic_DNA"/>
</dbReference>
<reference evidence="1" key="1">
    <citation type="submission" date="2020-11" db="EMBL/GenBank/DDBJ databases">
        <authorList>
            <person name="Koelle M."/>
            <person name="Horta M.A.C."/>
            <person name="Nowrousian M."/>
            <person name="Ohm R.A."/>
            <person name="Benz P."/>
            <person name="Pilgard A."/>
        </authorList>
    </citation>
    <scope>NUCLEOTIDE SEQUENCE</scope>
    <source>
        <strain evidence="1">FPRL280</strain>
    </source>
</reference>
<accession>A0A8H7NRL2</accession>
<dbReference type="Proteomes" id="UP000639403">
    <property type="component" value="Unassembled WGS sequence"/>
</dbReference>
<protein>
    <submittedName>
        <fullName evidence="1">Uncharacterized protein</fullName>
    </submittedName>
</protein>
<reference evidence="1" key="2">
    <citation type="journal article" name="Front. Microbiol.">
        <title>Degradative Capacity of Two Strains of Rhodonia placenta: From Phenotype to Genotype.</title>
        <authorList>
            <person name="Kolle M."/>
            <person name="Horta M.A.C."/>
            <person name="Nowrousian M."/>
            <person name="Ohm R.A."/>
            <person name="Benz J.P."/>
            <person name="Pilgard A."/>
        </authorList>
    </citation>
    <scope>NUCLEOTIDE SEQUENCE</scope>
    <source>
        <strain evidence="1">FPRL280</strain>
    </source>
</reference>
<dbReference type="AlphaFoldDB" id="A0A8H7NRL2"/>
<comment type="caution">
    <text evidence="1">The sequence shown here is derived from an EMBL/GenBank/DDBJ whole genome shotgun (WGS) entry which is preliminary data.</text>
</comment>
<sequence length="30" mass="3148">MTLRPSSTRSHAKDAGLGLMCAVKAIAYTP</sequence>
<gene>
    <name evidence="1" type="ORF">IEO21_10895</name>
</gene>
<evidence type="ECO:0000313" key="2">
    <source>
        <dbReference type="Proteomes" id="UP000639403"/>
    </source>
</evidence>